<name>A0A0L7KYI9_OPEBR</name>
<keyword evidence="1" id="KW-1133">Transmembrane helix</keyword>
<evidence type="ECO:0000313" key="3">
    <source>
        <dbReference type="Proteomes" id="UP000037510"/>
    </source>
</evidence>
<dbReference type="Proteomes" id="UP000037510">
    <property type="component" value="Unassembled WGS sequence"/>
</dbReference>
<organism evidence="2 3">
    <name type="scientific">Operophtera brumata</name>
    <name type="common">Winter moth</name>
    <name type="synonym">Phalaena brumata</name>
    <dbReference type="NCBI Taxonomy" id="104452"/>
    <lineage>
        <taxon>Eukaryota</taxon>
        <taxon>Metazoa</taxon>
        <taxon>Ecdysozoa</taxon>
        <taxon>Arthropoda</taxon>
        <taxon>Hexapoda</taxon>
        <taxon>Insecta</taxon>
        <taxon>Pterygota</taxon>
        <taxon>Neoptera</taxon>
        <taxon>Endopterygota</taxon>
        <taxon>Lepidoptera</taxon>
        <taxon>Glossata</taxon>
        <taxon>Ditrysia</taxon>
        <taxon>Geometroidea</taxon>
        <taxon>Geometridae</taxon>
        <taxon>Larentiinae</taxon>
        <taxon>Operophtera</taxon>
    </lineage>
</organism>
<keyword evidence="3" id="KW-1185">Reference proteome</keyword>
<feature type="transmembrane region" description="Helical" evidence="1">
    <location>
        <begin position="6"/>
        <end position="27"/>
    </location>
</feature>
<dbReference type="EMBL" id="JTDY01004406">
    <property type="protein sequence ID" value="KOB68205.1"/>
    <property type="molecule type" value="Genomic_DNA"/>
</dbReference>
<dbReference type="AlphaFoldDB" id="A0A0L7KYI9"/>
<sequence>MSGAMSAAVGGGGVIMVILVLFMIAQVSTISPPLGSRGHRGSVAGVRGGLPAYCPLRTAPPPHHHEPS</sequence>
<gene>
    <name evidence="2" type="ORF">OBRU01_18564</name>
</gene>
<feature type="non-terminal residue" evidence="2">
    <location>
        <position position="68"/>
    </location>
</feature>
<comment type="caution">
    <text evidence="2">The sequence shown here is derived from an EMBL/GenBank/DDBJ whole genome shotgun (WGS) entry which is preliminary data.</text>
</comment>
<evidence type="ECO:0000313" key="2">
    <source>
        <dbReference type="EMBL" id="KOB68205.1"/>
    </source>
</evidence>
<keyword evidence="1" id="KW-0472">Membrane</keyword>
<reference evidence="2 3" key="1">
    <citation type="journal article" date="2015" name="Genome Biol. Evol.">
        <title>The genome of winter moth (Operophtera brumata) provides a genomic perspective on sexual dimorphism and phenology.</title>
        <authorList>
            <person name="Derks M.F."/>
            <person name="Smit S."/>
            <person name="Salis L."/>
            <person name="Schijlen E."/>
            <person name="Bossers A."/>
            <person name="Mateman C."/>
            <person name="Pijl A.S."/>
            <person name="de Ridder D."/>
            <person name="Groenen M.A."/>
            <person name="Visser M.E."/>
            <person name="Megens H.J."/>
        </authorList>
    </citation>
    <scope>NUCLEOTIDE SEQUENCE [LARGE SCALE GENOMIC DNA]</scope>
    <source>
        <strain evidence="2">WM2013NL</strain>
        <tissue evidence="2">Head and thorax</tissue>
    </source>
</reference>
<evidence type="ECO:0000256" key="1">
    <source>
        <dbReference type="SAM" id="Phobius"/>
    </source>
</evidence>
<keyword evidence="1" id="KW-0812">Transmembrane</keyword>
<protein>
    <submittedName>
        <fullName evidence="2">Uncharacterized protein</fullName>
    </submittedName>
</protein>
<proteinExistence type="predicted"/>
<accession>A0A0L7KYI9</accession>